<comment type="caution">
    <text evidence="2">The sequence shown here is derived from an EMBL/GenBank/DDBJ whole genome shotgun (WGS) entry which is preliminary data.</text>
</comment>
<reference evidence="3" key="1">
    <citation type="journal article" date="2019" name="Int. J. Syst. Evol. Microbiol.">
        <title>The Global Catalogue of Microorganisms (GCM) 10K type strain sequencing project: providing services to taxonomists for standard genome sequencing and annotation.</title>
        <authorList>
            <consortium name="The Broad Institute Genomics Platform"/>
            <consortium name="The Broad Institute Genome Sequencing Center for Infectious Disease"/>
            <person name="Wu L."/>
            <person name="Ma J."/>
        </authorList>
    </citation>
    <scope>NUCLEOTIDE SEQUENCE [LARGE SCALE GENOMIC DNA]</scope>
    <source>
        <strain evidence="3">JCM 12607</strain>
    </source>
</reference>
<name>A0ABW2WYH0_9ACTN</name>
<gene>
    <name evidence="2" type="ORF">ACFQ2K_23895</name>
</gene>
<feature type="region of interest" description="Disordered" evidence="1">
    <location>
        <begin position="127"/>
        <end position="156"/>
    </location>
</feature>
<dbReference type="Proteomes" id="UP001596915">
    <property type="component" value="Unassembled WGS sequence"/>
</dbReference>
<organism evidence="2 3">
    <name type="scientific">Streptomyces sanglieri</name>
    <dbReference type="NCBI Taxonomy" id="193460"/>
    <lineage>
        <taxon>Bacteria</taxon>
        <taxon>Bacillati</taxon>
        <taxon>Actinomycetota</taxon>
        <taxon>Actinomycetes</taxon>
        <taxon>Kitasatosporales</taxon>
        <taxon>Streptomycetaceae</taxon>
        <taxon>Streptomyces</taxon>
    </lineage>
</organism>
<proteinExistence type="predicted"/>
<keyword evidence="3" id="KW-1185">Reference proteome</keyword>
<protein>
    <submittedName>
        <fullName evidence="2">Uncharacterized protein</fullName>
    </submittedName>
</protein>
<feature type="compositionally biased region" description="Basic and acidic residues" evidence="1">
    <location>
        <begin position="178"/>
        <end position="192"/>
    </location>
</feature>
<evidence type="ECO:0000313" key="3">
    <source>
        <dbReference type="Proteomes" id="UP001596915"/>
    </source>
</evidence>
<feature type="region of interest" description="Disordered" evidence="1">
    <location>
        <begin position="235"/>
        <end position="260"/>
    </location>
</feature>
<accession>A0ABW2WYH0</accession>
<sequence>MPLGIGADLRGEADPDRFVDRWSAALPEPERPARAIATCCAGAAFAEGLRRACTGPDGPPALVTIDPTEAAGALLRSEFVAATETFRARPDERCSTRCPAGARATRHAWAPFTTSCWEIRGSPGWCTGRSPSDRHRRADGRGQRGLGRPVGEPADLLGGVKPGEVRLRGEAVGQPGDPGRRRPGADLLRDGRQSAQIPGHRGGIRSAFGGGGRDGGVMPVQRRRWFLDIWQGPSAAGDVPRWTCPSGRCRERSSPPNRSW</sequence>
<dbReference type="EMBL" id="JBHTGL010000008">
    <property type="protein sequence ID" value="MFD0625336.1"/>
    <property type="molecule type" value="Genomic_DNA"/>
</dbReference>
<evidence type="ECO:0000313" key="2">
    <source>
        <dbReference type="EMBL" id="MFD0625336.1"/>
    </source>
</evidence>
<evidence type="ECO:0000256" key="1">
    <source>
        <dbReference type="SAM" id="MobiDB-lite"/>
    </source>
</evidence>
<feature type="region of interest" description="Disordered" evidence="1">
    <location>
        <begin position="169"/>
        <end position="215"/>
    </location>
</feature>